<protein>
    <recommendedName>
        <fullName evidence="4">Secreted protein</fullName>
    </recommendedName>
</protein>
<keyword evidence="3" id="KW-1185">Reference proteome</keyword>
<gene>
    <name evidence="2" type="ORF">LARI1_G008051</name>
</gene>
<evidence type="ECO:0000256" key="1">
    <source>
        <dbReference type="SAM" id="SignalP"/>
    </source>
</evidence>
<keyword evidence="1" id="KW-0732">Signal</keyword>
<evidence type="ECO:0000313" key="2">
    <source>
        <dbReference type="EMBL" id="TVY15182.1"/>
    </source>
</evidence>
<evidence type="ECO:0000313" key="3">
    <source>
        <dbReference type="Proteomes" id="UP000469559"/>
    </source>
</evidence>
<comment type="caution">
    <text evidence="2">The sequence shown here is derived from an EMBL/GenBank/DDBJ whole genome shotgun (WGS) entry which is preliminary data.</text>
</comment>
<feature type="chain" id="PRO_5035760198" description="Secreted protein" evidence="1">
    <location>
        <begin position="22"/>
        <end position="200"/>
    </location>
</feature>
<proteinExistence type="predicted"/>
<accession>A0A8T9BA78</accession>
<name>A0A8T9BA78_9HELO</name>
<dbReference type="AlphaFoldDB" id="A0A8T9BA78"/>
<evidence type="ECO:0008006" key="4">
    <source>
        <dbReference type="Google" id="ProtNLM"/>
    </source>
</evidence>
<organism evidence="2 3">
    <name type="scientific">Lachnellula arida</name>
    <dbReference type="NCBI Taxonomy" id="1316785"/>
    <lineage>
        <taxon>Eukaryota</taxon>
        <taxon>Fungi</taxon>
        <taxon>Dikarya</taxon>
        <taxon>Ascomycota</taxon>
        <taxon>Pezizomycotina</taxon>
        <taxon>Leotiomycetes</taxon>
        <taxon>Helotiales</taxon>
        <taxon>Lachnaceae</taxon>
        <taxon>Lachnellula</taxon>
    </lineage>
</organism>
<dbReference type="PANTHER" id="PTHR35605:SF1">
    <property type="entry name" value="ECP2 EFFECTOR PROTEIN DOMAIN-CONTAINING PROTEIN-RELATED"/>
    <property type="match status" value="1"/>
</dbReference>
<reference evidence="2 3" key="1">
    <citation type="submission" date="2018-05" db="EMBL/GenBank/DDBJ databases">
        <title>Whole genome sequencing for identification of molecular markers to develop diagnostic detection tools for the regulated plant pathogen Lachnellula willkommii.</title>
        <authorList>
            <person name="Giroux E."/>
            <person name="Bilodeau G."/>
        </authorList>
    </citation>
    <scope>NUCLEOTIDE SEQUENCE [LARGE SCALE GENOMIC DNA]</scope>
    <source>
        <strain evidence="2 3">CBS 203.66</strain>
    </source>
</reference>
<dbReference type="Proteomes" id="UP000469559">
    <property type="component" value="Unassembled WGS sequence"/>
</dbReference>
<dbReference type="EMBL" id="QGMF01000545">
    <property type="protein sequence ID" value="TVY15182.1"/>
    <property type="molecule type" value="Genomic_DNA"/>
</dbReference>
<dbReference type="OrthoDB" id="3466524at2759"/>
<dbReference type="PANTHER" id="PTHR35605">
    <property type="entry name" value="ECP2 EFFECTOR PROTEIN DOMAIN-CONTAINING PROTEIN-RELATED"/>
    <property type="match status" value="1"/>
</dbReference>
<sequence length="200" mass="21018">MQLTTMTKSLALLLTSTIVTGSVLPRGAATFDGYEVVPASFSGTYNGHEYTLSGDIQGVSAQLEATYGPSTADGNVARSDTVLSRDADSKDGVHCIPIGGQNWQYANSAAIAQSVKDLQSRGGSIHVNGHSCARLSCLTSSAIFLCNDNNDGIAPQLNYIASYASDIINRCGVSPFTPALAAGQEFDTDHYNVIVREDSC</sequence>
<feature type="signal peptide" evidence="1">
    <location>
        <begin position="1"/>
        <end position="21"/>
    </location>
</feature>